<dbReference type="SUPFAM" id="SSF51045">
    <property type="entry name" value="WW domain"/>
    <property type="match status" value="1"/>
</dbReference>
<feature type="domain" description="WW" evidence="2">
    <location>
        <begin position="287"/>
        <end position="314"/>
    </location>
</feature>
<evidence type="ECO:0000313" key="3">
    <source>
        <dbReference type="EMBL" id="DAZ97194.1"/>
    </source>
</evidence>
<organism evidence="3 4">
    <name type="scientific">Lagenidium giganteum</name>
    <dbReference type="NCBI Taxonomy" id="4803"/>
    <lineage>
        <taxon>Eukaryota</taxon>
        <taxon>Sar</taxon>
        <taxon>Stramenopiles</taxon>
        <taxon>Oomycota</taxon>
        <taxon>Peronosporomycetes</taxon>
        <taxon>Pythiales</taxon>
        <taxon>Pythiaceae</taxon>
    </lineage>
</organism>
<reference evidence="3" key="2">
    <citation type="journal article" date="2023" name="Microbiol Resour">
        <title>Decontamination and Annotation of the Draft Genome Sequence of the Oomycete Lagenidium giganteum ARSEF 373.</title>
        <authorList>
            <person name="Morgan W.R."/>
            <person name="Tartar A."/>
        </authorList>
    </citation>
    <scope>NUCLEOTIDE SEQUENCE</scope>
    <source>
        <strain evidence="3">ARSEF 373</strain>
    </source>
</reference>
<dbReference type="InterPro" id="IPR021150">
    <property type="entry name" value="Ubiq_cyt_c_chap"/>
</dbReference>
<name>A0AAV2YUZ3_9STRA</name>
<evidence type="ECO:0000313" key="4">
    <source>
        <dbReference type="Proteomes" id="UP001146120"/>
    </source>
</evidence>
<comment type="similarity">
    <text evidence="1">Belongs to the CBP3 family.</text>
</comment>
<evidence type="ECO:0000256" key="1">
    <source>
        <dbReference type="ARBA" id="ARBA00006407"/>
    </source>
</evidence>
<dbReference type="EMBL" id="DAKRPA010000143">
    <property type="protein sequence ID" value="DAZ97194.1"/>
    <property type="molecule type" value="Genomic_DNA"/>
</dbReference>
<comment type="caution">
    <text evidence="3">The sequence shown here is derived from an EMBL/GenBank/DDBJ whole genome shotgun (WGS) entry which is preliminary data.</text>
</comment>
<sequence length="327" mass="37389">MRVLGSLPQQLVRCHVRQQRHVLAAATFSTKAFNAPRPLSTAATSKFAWAETDMPPPSPGRGIMGRSANFDVTKTAETAEKWMWLFKMLGFFNEDDRLYRESTTIFTSAVNQSAHPDFYRALKLTPNFRGQQALLVAHVWMLHRRLGMEGDAGKVLQELVFDRLWEETVVRIRYQDVSELTVNKHLAEVQQACFNACISYDRGLKEGPGVFQTAVAKHLLADESVEQQRTATVMAEYMKRELKNLENVDAKYIMKGTIPWGQHPEPASNAPAFDEEYMLIGREFGNWRSALDNRGKLYFWNKHTRYSVWTLDEAKKIDAQQAAKAQQ</sequence>
<protein>
    <recommendedName>
        <fullName evidence="2">WW domain-containing protein</fullName>
    </recommendedName>
</protein>
<proteinExistence type="inferred from homology"/>
<accession>A0AAV2YUZ3</accession>
<dbReference type="Pfam" id="PF03981">
    <property type="entry name" value="Ubiq_cyt_C_chap"/>
    <property type="match status" value="1"/>
</dbReference>
<dbReference type="AlphaFoldDB" id="A0AAV2YUZ3"/>
<evidence type="ECO:0000259" key="2">
    <source>
        <dbReference type="PROSITE" id="PS50020"/>
    </source>
</evidence>
<dbReference type="InterPro" id="IPR007129">
    <property type="entry name" value="Ubiqinol_cyt_c_chaperone_CPB3"/>
</dbReference>
<dbReference type="GO" id="GO:0005739">
    <property type="term" value="C:mitochondrion"/>
    <property type="evidence" value="ECO:0007669"/>
    <property type="project" value="TreeGrafter"/>
</dbReference>
<dbReference type="InterPro" id="IPR001202">
    <property type="entry name" value="WW_dom"/>
</dbReference>
<dbReference type="PANTHER" id="PTHR12184">
    <property type="entry name" value="UBIQUINOL-CYTOCHROME C REDUCTASE COMPLEX ASSEMBLY FACTOR 1 FAMILY MEMBER"/>
    <property type="match status" value="1"/>
</dbReference>
<keyword evidence="4" id="KW-1185">Reference proteome</keyword>
<dbReference type="PROSITE" id="PS50020">
    <property type="entry name" value="WW_DOMAIN_2"/>
    <property type="match status" value="1"/>
</dbReference>
<gene>
    <name evidence="3" type="ORF">N0F65_003825</name>
</gene>
<dbReference type="PANTHER" id="PTHR12184:SF1">
    <property type="entry name" value="UBIQUINOL-CYTOCHROME-C REDUCTASE COMPLEX ASSEMBLY FACTOR 1"/>
    <property type="match status" value="1"/>
</dbReference>
<dbReference type="GO" id="GO:0034551">
    <property type="term" value="P:mitochondrial respiratory chain complex III assembly"/>
    <property type="evidence" value="ECO:0007669"/>
    <property type="project" value="TreeGrafter"/>
</dbReference>
<dbReference type="InterPro" id="IPR036020">
    <property type="entry name" value="WW_dom_sf"/>
</dbReference>
<reference evidence="3" key="1">
    <citation type="submission" date="2022-11" db="EMBL/GenBank/DDBJ databases">
        <authorList>
            <person name="Morgan W.R."/>
            <person name="Tartar A."/>
        </authorList>
    </citation>
    <scope>NUCLEOTIDE SEQUENCE</scope>
    <source>
        <strain evidence="3">ARSEF 373</strain>
    </source>
</reference>
<dbReference type="Proteomes" id="UP001146120">
    <property type="component" value="Unassembled WGS sequence"/>
</dbReference>